<feature type="compositionally biased region" description="Polar residues" evidence="1">
    <location>
        <begin position="177"/>
        <end position="193"/>
    </location>
</feature>
<accession>A0A3F3QK60</accession>
<proteinExistence type="predicted"/>
<protein>
    <submittedName>
        <fullName evidence="2">Uncharacterized protein</fullName>
    </submittedName>
</protein>
<dbReference type="Proteomes" id="UP000253729">
    <property type="component" value="Unassembled WGS sequence"/>
</dbReference>
<name>A0A3F3QK60_9EURO</name>
<evidence type="ECO:0000313" key="2">
    <source>
        <dbReference type="EMBL" id="RDH39581.1"/>
    </source>
</evidence>
<evidence type="ECO:0000313" key="3">
    <source>
        <dbReference type="Proteomes" id="UP000253729"/>
    </source>
</evidence>
<feature type="region of interest" description="Disordered" evidence="1">
    <location>
        <begin position="170"/>
        <end position="193"/>
    </location>
</feature>
<gene>
    <name evidence="2" type="ORF">BDQ94DRAFT_133307</name>
</gene>
<organism evidence="2 3">
    <name type="scientific">Aspergillus welwitschiae</name>
    <dbReference type="NCBI Taxonomy" id="1341132"/>
    <lineage>
        <taxon>Eukaryota</taxon>
        <taxon>Fungi</taxon>
        <taxon>Dikarya</taxon>
        <taxon>Ascomycota</taxon>
        <taxon>Pezizomycotina</taxon>
        <taxon>Eurotiomycetes</taxon>
        <taxon>Eurotiomycetidae</taxon>
        <taxon>Eurotiales</taxon>
        <taxon>Aspergillaceae</taxon>
        <taxon>Aspergillus</taxon>
        <taxon>Aspergillus subgen. Circumdati</taxon>
    </lineage>
</organism>
<sequence>MRHHTPSFLLPPSSFFSPPLPSLQCDHSLYNGRGYPLPKARAPALCPQPTAHSPLPTYLTHWLESSSYRYDRHDTPHPVRCVHRIFRGHIAGLSDPPNIGSNIGRVCLLQVLSARPTDASPLSWSNAFSPRRATMDDLLRLCGRLRPFVYLHRRWPNVGPSDRQSMQCRGLWPNAPHQPTATLSPSFTSFVHD</sequence>
<evidence type="ECO:0000256" key="1">
    <source>
        <dbReference type="SAM" id="MobiDB-lite"/>
    </source>
</evidence>
<keyword evidence="3" id="KW-1185">Reference proteome</keyword>
<reference evidence="2 3" key="1">
    <citation type="submission" date="2018-07" db="EMBL/GenBank/DDBJ databases">
        <title>The genomes of Aspergillus section Nigri reveals drivers in fungal speciation.</title>
        <authorList>
            <consortium name="DOE Joint Genome Institute"/>
            <person name="Vesth T.C."/>
            <person name="Nybo J."/>
            <person name="Theobald S."/>
            <person name="Brandl J."/>
            <person name="Frisvad J.C."/>
            <person name="Nielsen K.F."/>
            <person name="Lyhne E.K."/>
            <person name="Kogle M.E."/>
            <person name="Kuo A."/>
            <person name="Riley R."/>
            <person name="Clum A."/>
            <person name="Nolan M."/>
            <person name="Lipzen A."/>
            <person name="Salamov A."/>
            <person name="Henrissat B."/>
            <person name="Wiebenga A."/>
            <person name="De vries R.P."/>
            <person name="Grigoriev I.V."/>
            <person name="Mortensen U.H."/>
            <person name="Andersen M.R."/>
            <person name="Baker S.E."/>
        </authorList>
    </citation>
    <scope>NUCLEOTIDE SEQUENCE [LARGE SCALE GENOMIC DNA]</scope>
    <source>
        <strain evidence="2 3">CBS 139.54b</strain>
    </source>
</reference>
<dbReference type="EMBL" id="KZ852032">
    <property type="protein sequence ID" value="RDH39581.1"/>
    <property type="molecule type" value="Genomic_DNA"/>
</dbReference>
<dbReference type="AlphaFoldDB" id="A0A3F3QK60"/>
<dbReference type="RefSeq" id="XP_026632603.1">
    <property type="nucleotide sequence ID" value="XM_026764244.1"/>
</dbReference>
<dbReference type="GeneID" id="38132600"/>